<sequence length="95" mass="10784">MAGIPIQSYGLDHDNDIVEKEDADAVISKAYFAGLSHLEPLNKLLMVCTHGYDSEPEAEQSISNYREKFDDPEGFRSNLENMNSYKPKFKRLRGS</sequence>
<proteinExistence type="predicted"/>
<accession>A0ABD0LU12</accession>
<comment type="caution">
    <text evidence="1">The sequence shown here is derived from an EMBL/GenBank/DDBJ whole genome shotgun (WGS) entry which is preliminary data.</text>
</comment>
<evidence type="ECO:0000313" key="2">
    <source>
        <dbReference type="Proteomes" id="UP001519460"/>
    </source>
</evidence>
<dbReference type="Proteomes" id="UP001519460">
    <property type="component" value="Unassembled WGS sequence"/>
</dbReference>
<dbReference type="EMBL" id="JACVVK020000022">
    <property type="protein sequence ID" value="KAK7503104.1"/>
    <property type="molecule type" value="Genomic_DNA"/>
</dbReference>
<protein>
    <submittedName>
        <fullName evidence="1">Uncharacterized protein</fullName>
    </submittedName>
</protein>
<dbReference type="AlphaFoldDB" id="A0ABD0LU12"/>
<keyword evidence="2" id="KW-1185">Reference proteome</keyword>
<gene>
    <name evidence="1" type="ORF">BaRGS_00005730</name>
</gene>
<evidence type="ECO:0000313" key="1">
    <source>
        <dbReference type="EMBL" id="KAK7503104.1"/>
    </source>
</evidence>
<organism evidence="1 2">
    <name type="scientific">Batillaria attramentaria</name>
    <dbReference type="NCBI Taxonomy" id="370345"/>
    <lineage>
        <taxon>Eukaryota</taxon>
        <taxon>Metazoa</taxon>
        <taxon>Spiralia</taxon>
        <taxon>Lophotrochozoa</taxon>
        <taxon>Mollusca</taxon>
        <taxon>Gastropoda</taxon>
        <taxon>Caenogastropoda</taxon>
        <taxon>Sorbeoconcha</taxon>
        <taxon>Cerithioidea</taxon>
        <taxon>Batillariidae</taxon>
        <taxon>Batillaria</taxon>
    </lineage>
</organism>
<name>A0ABD0LU12_9CAEN</name>
<reference evidence="1 2" key="1">
    <citation type="journal article" date="2023" name="Sci. Data">
        <title>Genome assembly of the Korean intertidal mud-creeper Batillaria attramentaria.</title>
        <authorList>
            <person name="Patra A.K."/>
            <person name="Ho P.T."/>
            <person name="Jun S."/>
            <person name="Lee S.J."/>
            <person name="Kim Y."/>
            <person name="Won Y.J."/>
        </authorList>
    </citation>
    <scope>NUCLEOTIDE SEQUENCE [LARGE SCALE GENOMIC DNA]</scope>
    <source>
        <strain evidence="1">Wonlab-2016</strain>
    </source>
</reference>